<feature type="domain" description="Pectate lyase" evidence="12">
    <location>
        <begin position="148"/>
        <end position="345"/>
    </location>
</feature>
<dbReference type="InterPro" id="IPR018082">
    <property type="entry name" value="AmbAllergen"/>
</dbReference>
<dbReference type="GO" id="GO:0030570">
    <property type="term" value="F:pectate lyase activity"/>
    <property type="evidence" value="ECO:0000318"/>
    <property type="project" value="GO_Central"/>
</dbReference>
<dbReference type="SMART" id="SM00656">
    <property type="entry name" value="Amb_all"/>
    <property type="match status" value="1"/>
</dbReference>
<name>A0A022RIS3_ERYGU</name>
<keyword evidence="11" id="KW-0812">Transmembrane</keyword>
<dbReference type="KEGG" id="egt:105955575"/>
<feature type="region of interest" description="Disordered" evidence="10">
    <location>
        <begin position="412"/>
        <end position="437"/>
    </location>
</feature>
<evidence type="ECO:0000256" key="8">
    <source>
        <dbReference type="ARBA" id="ARBA00023239"/>
    </source>
</evidence>
<comment type="pathway">
    <text evidence="2 9">Glycan metabolism; pectin degradation; 2-dehydro-3-deoxy-D-gluconate from pectin: step 2/5.</text>
</comment>
<dbReference type="InterPro" id="IPR012334">
    <property type="entry name" value="Pectin_lyas_fold"/>
</dbReference>
<evidence type="ECO:0000256" key="5">
    <source>
        <dbReference type="ARBA" id="ARBA00022723"/>
    </source>
</evidence>
<evidence type="ECO:0000256" key="11">
    <source>
        <dbReference type="SAM" id="Phobius"/>
    </source>
</evidence>
<evidence type="ECO:0000256" key="3">
    <source>
        <dbReference type="ARBA" id="ARBA00010980"/>
    </source>
</evidence>
<feature type="compositionally biased region" description="Gly residues" evidence="10">
    <location>
        <begin position="422"/>
        <end position="434"/>
    </location>
</feature>
<feature type="signal peptide" evidence="9">
    <location>
        <begin position="1"/>
        <end position="20"/>
    </location>
</feature>
<keyword evidence="5 9" id="KW-0479">Metal-binding</keyword>
<proteinExistence type="inferred from homology"/>
<reference evidence="13 14" key="1">
    <citation type="journal article" date="2013" name="Proc. Natl. Acad. Sci. U.S.A.">
        <title>Fine-scale variation in meiotic recombination in Mimulus inferred from population shotgun sequencing.</title>
        <authorList>
            <person name="Hellsten U."/>
            <person name="Wright K.M."/>
            <person name="Jenkins J."/>
            <person name="Shu S."/>
            <person name="Yuan Y."/>
            <person name="Wessler S.R."/>
            <person name="Schmutz J."/>
            <person name="Willis J.H."/>
            <person name="Rokhsar D.S."/>
        </authorList>
    </citation>
    <scope>NUCLEOTIDE SEQUENCE [LARGE SCALE GENOMIC DNA]</scope>
    <source>
        <strain evidence="14">cv. DUN x IM62</strain>
    </source>
</reference>
<sequence>MVPRTCIFLFTFLFLNLSIGATTFFNLSLPHQHPHPESVVQELKRKVNASISLRRETLAAPIINAAQSQCLTGNPIDDCWRCDPNWSSNRQRLADCSIGFGKGTTGGKGGRFYVVTDSSDRDTVSPTPGTLRHAVIQEEPLWITFQSNMVIKLKHELIVNNDKTIDGRGANVQITGNGCVTLQYVSNVIIHNVHVYNCMPSGNTNIRSSPTHVGWRGKSDGDGISIFGSRNIWIDHCALSHCTDGLIDIIMGSTGITISNNYFAQHNEVMLLGHDDNYLPDSGMQVTIAFNVFGKGLMQRMPRCRRGYVHVVNNDYFEWGMYAIGGSAGPTFNSEGNRYSAPADPSVKEVTKREGVSEGEWSNWNWRTEGDVLVNGAFFVPSGEGVSVKASSVEAKSATLIDQLTMNAGVLGGQRDNSGSVSNGGGTPRSGGNGGEDDFGMVFGSGAALLTPSLPPPTTVFLSLLIILILYITTKHGGLQ</sequence>
<comment type="catalytic activity">
    <reaction evidence="1 9">
        <text>Eliminative cleavage of (1-&gt;4)-alpha-D-galacturonan to give oligosaccharides with 4-deoxy-alpha-D-galact-4-enuronosyl groups at their non-reducing ends.</text>
        <dbReference type="EC" id="4.2.2.2"/>
    </reaction>
</comment>
<organism evidence="13 14">
    <name type="scientific">Erythranthe guttata</name>
    <name type="common">Yellow monkey flower</name>
    <name type="synonym">Mimulus guttatus</name>
    <dbReference type="NCBI Taxonomy" id="4155"/>
    <lineage>
        <taxon>Eukaryota</taxon>
        <taxon>Viridiplantae</taxon>
        <taxon>Streptophyta</taxon>
        <taxon>Embryophyta</taxon>
        <taxon>Tracheophyta</taxon>
        <taxon>Spermatophyta</taxon>
        <taxon>Magnoliopsida</taxon>
        <taxon>eudicotyledons</taxon>
        <taxon>Gunneridae</taxon>
        <taxon>Pentapetalae</taxon>
        <taxon>asterids</taxon>
        <taxon>lamiids</taxon>
        <taxon>Lamiales</taxon>
        <taxon>Phrymaceae</taxon>
        <taxon>Erythranthe</taxon>
    </lineage>
</organism>
<dbReference type="eggNOG" id="ENOG502QPY9">
    <property type="taxonomic scope" value="Eukaryota"/>
</dbReference>
<dbReference type="InterPro" id="IPR002022">
    <property type="entry name" value="Pec_lyase"/>
</dbReference>
<accession>A0A022RIS3</accession>
<dbReference type="Proteomes" id="UP000030748">
    <property type="component" value="Unassembled WGS sequence"/>
</dbReference>
<dbReference type="OMA" id="DNNFFGM"/>
<dbReference type="EC" id="4.2.2.2" evidence="4 9"/>
<evidence type="ECO:0000259" key="12">
    <source>
        <dbReference type="SMART" id="SM00656"/>
    </source>
</evidence>
<dbReference type="PRINTS" id="PR00807">
    <property type="entry name" value="AMBALLERGEN"/>
</dbReference>
<dbReference type="OrthoDB" id="1637350at2759"/>
<evidence type="ECO:0000256" key="4">
    <source>
        <dbReference type="ARBA" id="ARBA00012272"/>
    </source>
</evidence>
<feature type="chain" id="PRO_5005101243" description="Pectate lyase" evidence="9">
    <location>
        <begin position="21"/>
        <end position="480"/>
    </location>
</feature>
<evidence type="ECO:0000313" key="14">
    <source>
        <dbReference type="Proteomes" id="UP000030748"/>
    </source>
</evidence>
<keyword evidence="8 9" id="KW-0456">Lyase</keyword>
<dbReference type="PhylomeDB" id="A0A022RIS3"/>
<gene>
    <name evidence="13" type="ORF">MIMGU_mgv1a005520mg</name>
</gene>
<dbReference type="STRING" id="4155.A0A022RIS3"/>
<keyword evidence="6 9" id="KW-0732">Signal</keyword>
<evidence type="ECO:0000313" key="13">
    <source>
        <dbReference type="EMBL" id="EYU39648.1"/>
    </source>
</evidence>
<feature type="transmembrane region" description="Helical" evidence="11">
    <location>
        <begin position="454"/>
        <end position="473"/>
    </location>
</feature>
<dbReference type="GO" id="GO:0045490">
    <property type="term" value="P:pectin catabolic process"/>
    <property type="evidence" value="ECO:0007669"/>
    <property type="project" value="UniProtKB-UniPathway"/>
</dbReference>
<dbReference type="InterPro" id="IPR011050">
    <property type="entry name" value="Pectin_lyase_fold/virulence"/>
</dbReference>
<dbReference type="AlphaFoldDB" id="A0A022RIS3"/>
<dbReference type="Gene3D" id="2.160.20.10">
    <property type="entry name" value="Single-stranded right-handed beta-helix, Pectin lyase-like"/>
    <property type="match status" value="1"/>
</dbReference>
<keyword evidence="11" id="KW-0472">Membrane</keyword>
<protein>
    <recommendedName>
        <fullName evidence="4 9">Pectate lyase</fullName>
        <ecNumber evidence="4 9">4.2.2.2</ecNumber>
    </recommendedName>
</protein>
<keyword evidence="14" id="KW-1185">Reference proteome</keyword>
<dbReference type="InterPro" id="IPR045032">
    <property type="entry name" value="PEL"/>
</dbReference>
<evidence type="ECO:0000256" key="6">
    <source>
        <dbReference type="ARBA" id="ARBA00022729"/>
    </source>
</evidence>
<evidence type="ECO:0000256" key="10">
    <source>
        <dbReference type="SAM" id="MobiDB-lite"/>
    </source>
</evidence>
<dbReference type="UniPathway" id="UPA00545">
    <property type="reaction ID" value="UER00824"/>
</dbReference>
<evidence type="ECO:0000256" key="7">
    <source>
        <dbReference type="ARBA" id="ARBA00022837"/>
    </source>
</evidence>
<dbReference type="GO" id="GO:0009664">
    <property type="term" value="P:plant-type cell wall organization"/>
    <property type="evidence" value="ECO:0000318"/>
    <property type="project" value="GO_Central"/>
</dbReference>
<dbReference type="PANTHER" id="PTHR31683">
    <property type="entry name" value="PECTATE LYASE 18-RELATED"/>
    <property type="match status" value="1"/>
</dbReference>
<keyword evidence="7 9" id="KW-0106">Calcium</keyword>
<evidence type="ECO:0000256" key="9">
    <source>
        <dbReference type="RuleBase" id="RU361123"/>
    </source>
</evidence>
<dbReference type="FunFam" id="2.160.20.10:FF:000009">
    <property type="entry name" value="Pectate lyase"/>
    <property type="match status" value="1"/>
</dbReference>
<comment type="cofactor">
    <cofactor evidence="9">
        <name>Ca(2+)</name>
        <dbReference type="ChEBI" id="CHEBI:29108"/>
    </cofactor>
    <text evidence="9">Binds 1 Ca(2+) ion. Required for its activity.</text>
</comment>
<keyword evidence="11" id="KW-1133">Transmembrane helix</keyword>
<evidence type="ECO:0000256" key="2">
    <source>
        <dbReference type="ARBA" id="ARBA00005220"/>
    </source>
</evidence>
<dbReference type="GO" id="GO:0046872">
    <property type="term" value="F:metal ion binding"/>
    <property type="evidence" value="ECO:0007669"/>
    <property type="project" value="UniProtKB-KW"/>
</dbReference>
<comment type="similarity">
    <text evidence="3 9">Belongs to the polysaccharide lyase 1 family.</text>
</comment>
<dbReference type="EMBL" id="KI630443">
    <property type="protein sequence ID" value="EYU39648.1"/>
    <property type="molecule type" value="Genomic_DNA"/>
</dbReference>
<dbReference type="SUPFAM" id="SSF51126">
    <property type="entry name" value="Pectin lyase-like"/>
    <property type="match status" value="1"/>
</dbReference>
<dbReference type="PANTHER" id="PTHR31683:SF11">
    <property type="entry name" value="PECTATE LYASE"/>
    <property type="match status" value="1"/>
</dbReference>
<evidence type="ECO:0000256" key="1">
    <source>
        <dbReference type="ARBA" id="ARBA00000695"/>
    </source>
</evidence>
<dbReference type="Pfam" id="PF00544">
    <property type="entry name" value="Pectate_lyase_4"/>
    <property type="match status" value="1"/>
</dbReference>